<protein>
    <recommendedName>
        <fullName evidence="1">Tc1-like transposase DDE domain-containing protein</fullName>
    </recommendedName>
</protein>
<proteinExistence type="predicted"/>
<feature type="domain" description="Tc1-like transposase DDE" evidence="1">
    <location>
        <begin position="19"/>
        <end position="168"/>
    </location>
</feature>
<dbReference type="InterPro" id="IPR036397">
    <property type="entry name" value="RNaseH_sf"/>
</dbReference>
<sequence>MRFAREHLHWTSEDWSKALFSDESEFNRLGSDGHRYVRRRPDEEFDLKCIRGTVKGGGSSVMAWGAMRRDVTGPVHCIEGIMDKNVHVDILKSVTQPYARNSIGQEYIFQHDNDPKRTSALVKTLLSSANVEVLEWSAQSPDWNPIENLWVDVNEAIQRRKPKNIKELHETIENAWYDIPTERCQKLVNSMPRRCASVIKSGGYEFPTSVGRPFDDKPFPCFCVILCSCGYDSRGIAKVGFFDVKSCCGAILRYI</sequence>
<evidence type="ECO:0000259" key="1">
    <source>
        <dbReference type="Pfam" id="PF13358"/>
    </source>
</evidence>
<evidence type="ECO:0000313" key="2">
    <source>
        <dbReference type="EMBL" id="KIH47204.1"/>
    </source>
</evidence>
<organism evidence="2 3">
    <name type="scientific">Ancylostoma duodenale</name>
    <dbReference type="NCBI Taxonomy" id="51022"/>
    <lineage>
        <taxon>Eukaryota</taxon>
        <taxon>Metazoa</taxon>
        <taxon>Ecdysozoa</taxon>
        <taxon>Nematoda</taxon>
        <taxon>Chromadorea</taxon>
        <taxon>Rhabditida</taxon>
        <taxon>Rhabditina</taxon>
        <taxon>Rhabditomorpha</taxon>
        <taxon>Strongyloidea</taxon>
        <taxon>Ancylostomatidae</taxon>
        <taxon>Ancylostomatinae</taxon>
        <taxon>Ancylostoma</taxon>
    </lineage>
</organism>
<dbReference type="EMBL" id="KN768022">
    <property type="protein sequence ID" value="KIH47204.1"/>
    <property type="molecule type" value="Genomic_DNA"/>
</dbReference>
<keyword evidence="3" id="KW-1185">Reference proteome</keyword>
<dbReference type="InterPro" id="IPR038717">
    <property type="entry name" value="Tc1-like_DDE_dom"/>
</dbReference>
<evidence type="ECO:0000313" key="3">
    <source>
        <dbReference type="Proteomes" id="UP000054047"/>
    </source>
</evidence>
<dbReference type="PANTHER" id="PTHR23022:SF134">
    <property type="entry name" value="TRANSPOSABLE ELEMENT TC1 TRANSPOSASE"/>
    <property type="match status" value="1"/>
</dbReference>
<dbReference type="Gene3D" id="3.30.420.10">
    <property type="entry name" value="Ribonuclease H-like superfamily/Ribonuclease H"/>
    <property type="match status" value="1"/>
</dbReference>
<dbReference type="OrthoDB" id="5803896at2759"/>
<dbReference type="Proteomes" id="UP000054047">
    <property type="component" value="Unassembled WGS sequence"/>
</dbReference>
<dbReference type="InterPro" id="IPR052338">
    <property type="entry name" value="Transposase_5"/>
</dbReference>
<dbReference type="Pfam" id="PF13358">
    <property type="entry name" value="DDE_3"/>
    <property type="match status" value="1"/>
</dbReference>
<gene>
    <name evidence="2" type="ORF">ANCDUO_22739</name>
</gene>
<accession>A0A0C2FKC4</accession>
<dbReference type="GO" id="GO:0003676">
    <property type="term" value="F:nucleic acid binding"/>
    <property type="evidence" value="ECO:0007669"/>
    <property type="project" value="InterPro"/>
</dbReference>
<reference evidence="2 3" key="1">
    <citation type="submission" date="2013-12" db="EMBL/GenBank/DDBJ databases">
        <title>Draft genome of the parsitic nematode Ancylostoma duodenale.</title>
        <authorList>
            <person name="Mitreva M."/>
        </authorList>
    </citation>
    <scope>NUCLEOTIDE SEQUENCE [LARGE SCALE GENOMIC DNA]</scope>
    <source>
        <strain evidence="2 3">Zhejiang</strain>
    </source>
</reference>
<name>A0A0C2FKC4_9BILA</name>
<dbReference type="AlphaFoldDB" id="A0A0C2FKC4"/>
<dbReference type="PANTHER" id="PTHR23022">
    <property type="entry name" value="TRANSPOSABLE ELEMENT-RELATED"/>
    <property type="match status" value="1"/>
</dbReference>